<dbReference type="NCBIfam" id="TIGR00254">
    <property type="entry name" value="GGDEF"/>
    <property type="match status" value="1"/>
</dbReference>
<reference evidence="7" key="2">
    <citation type="submission" date="2020-09" db="EMBL/GenBank/DDBJ databases">
        <authorList>
            <person name="Sun Q."/>
            <person name="Kim S."/>
        </authorList>
    </citation>
    <scope>NUCLEOTIDE SEQUENCE</scope>
    <source>
        <strain evidence="7">KCTC 22169</strain>
    </source>
</reference>
<feature type="transmembrane region" description="Helical" evidence="5">
    <location>
        <begin position="331"/>
        <end position="351"/>
    </location>
</feature>
<dbReference type="Pfam" id="PF07696">
    <property type="entry name" value="7TMR-DISMED2"/>
    <property type="match status" value="1"/>
</dbReference>
<evidence type="ECO:0000256" key="5">
    <source>
        <dbReference type="SAM" id="Phobius"/>
    </source>
</evidence>
<dbReference type="PROSITE" id="PS50887">
    <property type="entry name" value="GGDEF"/>
    <property type="match status" value="1"/>
</dbReference>
<sequence>MRVALACALATTVNADVLPANDLPEDVAGQLELMREPPGSDGSLGLALGRPEADWTTLTESSPNFSFDRAAYWVRFRVHNPTEEAIRLIFDVAQPLQDYIDAWVLDATGSPIETWHTGDRRPTSQRPFLYRAFAFPFTVEPGQDITFIARFDTHDGLYDALPMQLVDQPTFFKQKDRESLWFGFYYGAIVILLLYNLVVGLVTRERDFLWYSLYLGCFLVWNLAFRGYLALGPLANAPVVNNMAVGFVGSSIFISLIVFTKRFLYLSERMPRTDLLMVVLAIMMVAPMALSLLDYYALVFSIEIPLALVIMMTVLWVGIYQSWKGYRAGKIYLLAWIFLIVAAFAYYGRVYSLVPSTWLTENALNIGSMIEILVLSLALADRISTFKQQRLDDQAYLIAREQEMNQELKQRVEEKTQAFKQLAERYEQESITDVLTGLRNRRTFDDIVSQTLRHRDRETPWMCLALIDLDHFKTFNDRYGHPAGDDVLEQLGYLLQGFFQRTDDFVFRLGGEEFGVVFRVDSPDAVTEMMDRFQIALADTESLASLAGAEPLTASIGVACVPAGGSMKPADLYSHADQLLYQCKEGGRNQYRVEVIDSPGVDARHLVSE</sequence>
<dbReference type="InterPro" id="IPR011622">
    <property type="entry name" value="7TMR_DISM_rcpt_extracell_dom2"/>
</dbReference>
<dbReference type="GO" id="GO:0043709">
    <property type="term" value="P:cell adhesion involved in single-species biofilm formation"/>
    <property type="evidence" value="ECO:0007669"/>
    <property type="project" value="TreeGrafter"/>
</dbReference>
<evidence type="ECO:0000256" key="3">
    <source>
        <dbReference type="ARBA" id="ARBA00034247"/>
    </source>
</evidence>
<comment type="caution">
    <text evidence="7">The sequence shown here is derived from an EMBL/GenBank/DDBJ whole genome shotgun (WGS) entry which is preliminary data.</text>
</comment>
<dbReference type="FunFam" id="3.30.70.270:FF:000001">
    <property type="entry name" value="Diguanylate cyclase domain protein"/>
    <property type="match status" value="1"/>
</dbReference>
<feature type="transmembrane region" description="Helical" evidence="5">
    <location>
        <begin position="180"/>
        <end position="202"/>
    </location>
</feature>
<dbReference type="RefSeq" id="WP_189607917.1">
    <property type="nucleotide sequence ID" value="NZ_BMXR01000003.1"/>
</dbReference>
<gene>
    <name evidence="7" type="ORF">GCM10007392_14960</name>
</gene>
<dbReference type="InterPro" id="IPR011623">
    <property type="entry name" value="7TMR_DISM_rcpt_extracell_dom1"/>
</dbReference>
<dbReference type="Proteomes" id="UP000626148">
    <property type="component" value="Unassembled WGS sequence"/>
</dbReference>
<reference evidence="7" key="1">
    <citation type="journal article" date="2014" name="Int. J. Syst. Evol. Microbiol.">
        <title>Complete genome sequence of Corynebacterium casei LMG S-19264T (=DSM 44701T), isolated from a smear-ripened cheese.</title>
        <authorList>
            <consortium name="US DOE Joint Genome Institute (JGI-PGF)"/>
            <person name="Walter F."/>
            <person name="Albersmeier A."/>
            <person name="Kalinowski J."/>
            <person name="Ruckert C."/>
        </authorList>
    </citation>
    <scope>NUCLEOTIDE SEQUENCE</scope>
    <source>
        <strain evidence="7">KCTC 22169</strain>
    </source>
</reference>
<protein>
    <recommendedName>
        <fullName evidence="2">diguanylate cyclase</fullName>
        <ecNumber evidence="2">2.7.7.65</ecNumber>
    </recommendedName>
</protein>
<dbReference type="GO" id="GO:0005886">
    <property type="term" value="C:plasma membrane"/>
    <property type="evidence" value="ECO:0007669"/>
    <property type="project" value="TreeGrafter"/>
</dbReference>
<evidence type="ECO:0000256" key="1">
    <source>
        <dbReference type="ARBA" id="ARBA00001946"/>
    </source>
</evidence>
<evidence type="ECO:0000256" key="4">
    <source>
        <dbReference type="SAM" id="Coils"/>
    </source>
</evidence>
<dbReference type="EMBL" id="BMXR01000003">
    <property type="protein sequence ID" value="GGX48800.1"/>
    <property type="molecule type" value="Genomic_DNA"/>
</dbReference>
<dbReference type="EC" id="2.7.7.65" evidence="2"/>
<proteinExistence type="predicted"/>
<feature type="coiled-coil region" evidence="4">
    <location>
        <begin position="398"/>
        <end position="429"/>
    </location>
</feature>
<dbReference type="PANTHER" id="PTHR45138:SF9">
    <property type="entry name" value="DIGUANYLATE CYCLASE DGCM-RELATED"/>
    <property type="match status" value="1"/>
</dbReference>
<dbReference type="SMART" id="SM00267">
    <property type="entry name" value="GGDEF"/>
    <property type="match status" value="1"/>
</dbReference>
<evidence type="ECO:0000256" key="2">
    <source>
        <dbReference type="ARBA" id="ARBA00012528"/>
    </source>
</evidence>
<dbReference type="SUPFAM" id="SSF55073">
    <property type="entry name" value="Nucleotide cyclase"/>
    <property type="match status" value="1"/>
</dbReference>
<dbReference type="GO" id="GO:0052621">
    <property type="term" value="F:diguanylate cyclase activity"/>
    <property type="evidence" value="ECO:0007669"/>
    <property type="project" value="UniProtKB-EC"/>
</dbReference>
<dbReference type="CDD" id="cd01949">
    <property type="entry name" value="GGDEF"/>
    <property type="match status" value="1"/>
</dbReference>
<dbReference type="Pfam" id="PF07695">
    <property type="entry name" value="7TMR-DISM_7TM"/>
    <property type="match status" value="1"/>
</dbReference>
<keyword evidence="5" id="KW-0812">Transmembrane</keyword>
<comment type="cofactor">
    <cofactor evidence="1">
        <name>Mg(2+)</name>
        <dbReference type="ChEBI" id="CHEBI:18420"/>
    </cofactor>
</comment>
<feature type="transmembrane region" description="Helical" evidence="5">
    <location>
        <begin position="363"/>
        <end position="380"/>
    </location>
</feature>
<keyword evidence="8" id="KW-1185">Reference proteome</keyword>
<keyword evidence="4" id="KW-0175">Coiled coil</keyword>
<evidence type="ECO:0000313" key="7">
    <source>
        <dbReference type="EMBL" id="GGX48800.1"/>
    </source>
</evidence>
<evidence type="ECO:0000259" key="6">
    <source>
        <dbReference type="PROSITE" id="PS50887"/>
    </source>
</evidence>
<dbReference type="PANTHER" id="PTHR45138">
    <property type="entry name" value="REGULATORY COMPONENTS OF SENSORY TRANSDUCTION SYSTEM"/>
    <property type="match status" value="1"/>
</dbReference>
<name>A0A918K6Z1_9GAMM</name>
<feature type="domain" description="GGDEF" evidence="6">
    <location>
        <begin position="460"/>
        <end position="596"/>
    </location>
</feature>
<comment type="catalytic activity">
    <reaction evidence="3">
        <text>2 GTP = 3',3'-c-di-GMP + 2 diphosphate</text>
        <dbReference type="Rhea" id="RHEA:24898"/>
        <dbReference type="ChEBI" id="CHEBI:33019"/>
        <dbReference type="ChEBI" id="CHEBI:37565"/>
        <dbReference type="ChEBI" id="CHEBI:58805"/>
        <dbReference type="EC" id="2.7.7.65"/>
    </reaction>
</comment>
<feature type="transmembrane region" description="Helical" evidence="5">
    <location>
        <begin position="275"/>
        <end position="293"/>
    </location>
</feature>
<dbReference type="GO" id="GO:1902201">
    <property type="term" value="P:negative regulation of bacterial-type flagellum-dependent cell motility"/>
    <property type="evidence" value="ECO:0007669"/>
    <property type="project" value="TreeGrafter"/>
</dbReference>
<keyword evidence="5" id="KW-0472">Membrane</keyword>
<dbReference type="Gene3D" id="3.30.70.270">
    <property type="match status" value="1"/>
</dbReference>
<evidence type="ECO:0000313" key="8">
    <source>
        <dbReference type="Proteomes" id="UP000626148"/>
    </source>
</evidence>
<dbReference type="InterPro" id="IPR050469">
    <property type="entry name" value="Diguanylate_Cyclase"/>
</dbReference>
<keyword evidence="5" id="KW-1133">Transmembrane helix</keyword>
<feature type="transmembrane region" description="Helical" evidence="5">
    <location>
        <begin position="209"/>
        <end position="231"/>
    </location>
</feature>
<dbReference type="InterPro" id="IPR029787">
    <property type="entry name" value="Nucleotide_cyclase"/>
</dbReference>
<dbReference type="Gene3D" id="2.60.40.2380">
    <property type="match status" value="1"/>
</dbReference>
<accession>A0A918K6Z1</accession>
<dbReference type="InterPro" id="IPR043128">
    <property type="entry name" value="Rev_trsase/Diguanyl_cyclase"/>
</dbReference>
<dbReference type="AlphaFoldDB" id="A0A918K6Z1"/>
<feature type="transmembrane region" description="Helical" evidence="5">
    <location>
        <begin position="299"/>
        <end position="319"/>
    </location>
</feature>
<dbReference type="Pfam" id="PF00990">
    <property type="entry name" value="GGDEF"/>
    <property type="match status" value="1"/>
</dbReference>
<organism evidence="7 8">
    <name type="scientific">Saccharospirillum salsuginis</name>
    <dbReference type="NCBI Taxonomy" id="418750"/>
    <lineage>
        <taxon>Bacteria</taxon>
        <taxon>Pseudomonadati</taxon>
        <taxon>Pseudomonadota</taxon>
        <taxon>Gammaproteobacteria</taxon>
        <taxon>Oceanospirillales</taxon>
        <taxon>Saccharospirillaceae</taxon>
        <taxon>Saccharospirillum</taxon>
    </lineage>
</organism>
<dbReference type="InterPro" id="IPR000160">
    <property type="entry name" value="GGDEF_dom"/>
</dbReference>
<feature type="transmembrane region" description="Helical" evidence="5">
    <location>
        <begin position="243"/>
        <end position="263"/>
    </location>
</feature>